<evidence type="ECO:0000313" key="1">
    <source>
        <dbReference type="EMBL" id="PWN00952.1"/>
    </source>
</evidence>
<comment type="caution">
    <text evidence="1">The sequence shown here is derived from an EMBL/GenBank/DDBJ whole genome shotgun (WGS) entry which is preliminary data.</text>
</comment>
<evidence type="ECO:0000313" key="2">
    <source>
        <dbReference type="Proteomes" id="UP000245507"/>
    </source>
</evidence>
<organism evidence="1 2">
    <name type="scientific">Nocardioides silvaticus</name>
    <dbReference type="NCBI Taxonomy" id="2201891"/>
    <lineage>
        <taxon>Bacteria</taxon>
        <taxon>Bacillati</taxon>
        <taxon>Actinomycetota</taxon>
        <taxon>Actinomycetes</taxon>
        <taxon>Propionibacteriales</taxon>
        <taxon>Nocardioidaceae</taxon>
        <taxon>Nocardioides</taxon>
    </lineage>
</organism>
<name>A0A316TEP2_9ACTN</name>
<dbReference type="EMBL" id="QGDD01000013">
    <property type="protein sequence ID" value="PWN00952.1"/>
    <property type="molecule type" value="Genomic_DNA"/>
</dbReference>
<protein>
    <submittedName>
        <fullName evidence="1">Uncharacterized protein</fullName>
    </submittedName>
</protein>
<reference evidence="1 2" key="1">
    <citation type="submission" date="2018-05" db="EMBL/GenBank/DDBJ databases">
        <title>Nocardioides silvaticus genome.</title>
        <authorList>
            <person name="Li C."/>
            <person name="Wang G."/>
        </authorList>
    </citation>
    <scope>NUCLEOTIDE SEQUENCE [LARGE SCALE GENOMIC DNA]</scope>
    <source>
        <strain evidence="1 2">CCTCC AB 2018079</strain>
    </source>
</reference>
<sequence>MFTPMNQLVRLGQAISEWPVASQQQARRNAMIALTDCAQRRAEREDVESFLAERAALRDAATTGGTTAATDAGVAAHA</sequence>
<keyword evidence="2" id="KW-1185">Reference proteome</keyword>
<dbReference type="AlphaFoldDB" id="A0A316TEP2"/>
<dbReference type="Proteomes" id="UP000245507">
    <property type="component" value="Unassembled WGS sequence"/>
</dbReference>
<gene>
    <name evidence="1" type="ORF">DJ010_21080</name>
</gene>
<proteinExistence type="predicted"/>
<accession>A0A316TEP2</accession>